<accession>A0A1J1HJ47</accession>
<keyword evidence="3" id="KW-0813">Transport</keyword>
<dbReference type="PANTHER" id="PTHR21066">
    <property type="entry name" value="ODORANT-BINDING PROTEIN 59A-RELATED"/>
    <property type="match status" value="1"/>
</dbReference>
<keyword evidence="4" id="KW-0964">Secreted</keyword>
<evidence type="ECO:0000256" key="5">
    <source>
        <dbReference type="SAM" id="SignalP"/>
    </source>
</evidence>
<sequence length="190" mass="22086">MTSVHHVRWMVLIVVAVFSTDHDYSQQMKCFKDSETLRSCCHLDTISFPYSDECEESFERLENSTGKYRKMNATAEHLLCIFKAKHIIKHKSCNVSENHLMTAVKEKYAQTDYNEAAILAVDECVNYIGELKTRLNRSGDETCYYLPFALNFCITRHIADNCPESKWSNSEHCDNTKSNATLYKDCLRKW</sequence>
<evidence type="ECO:0000256" key="4">
    <source>
        <dbReference type="ARBA" id="ARBA00022525"/>
    </source>
</evidence>
<dbReference type="Proteomes" id="UP000183832">
    <property type="component" value="Unassembled WGS sequence"/>
</dbReference>
<dbReference type="InterPro" id="IPR052295">
    <property type="entry name" value="Odorant-binding_protein"/>
</dbReference>
<evidence type="ECO:0000313" key="6">
    <source>
        <dbReference type="EMBL" id="CRK87586.1"/>
    </source>
</evidence>
<dbReference type="Gene3D" id="1.10.238.270">
    <property type="match status" value="1"/>
</dbReference>
<evidence type="ECO:0000256" key="3">
    <source>
        <dbReference type="ARBA" id="ARBA00022448"/>
    </source>
</evidence>
<dbReference type="OrthoDB" id="8118963at2759"/>
<organism evidence="6 7">
    <name type="scientific">Clunio marinus</name>
    <dbReference type="NCBI Taxonomy" id="568069"/>
    <lineage>
        <taxon>Eukaryota</taxon>
        <taxon>Metazoa</taxon>
        <taxon>Ecdysozoa</taxon>
        <taxon>Arthropoda</taxon>
        <taxon>Hexapoda</taxon>
        <taxon>Insecta</taxon>
        <taxon>Pterygota</taxon>
        <taxon>Neoptera</taxon>
        <taxon>Endopterygota</taxon>
        <taxon>Diptera</taxon>
        <taxon>Nematocera</taxon>
        <taxon>Chironomoidea</taxon>
        <taxon>Chironomidae</taxon>
        <taxon>Clunio</taxon>
    </lineage>
</organism>
<evidence type="ECO:0000313" key="7">
    <source>
        <dbReference type="Proteomes" id="UP000183832"/>
    </source>
</evidence>
<dbReference type="AlphaFoldDB" id="A0A1J1HJ47"/>
<comment type="similarity">
    <text evidence="2">Belongs to the PBP/GOBP family.</text>
</comment>
<feature type="chain" id="PRO_5013244181" evidence="5">
    <location>
        <begin position="26"/>
        <end position="190"/>
    </location>
</feature>
<dbReference type="GO" id="GO:0005576">
    <property type="term" value="C:extracellular region"/>
    <property type="evidence" value="ECO:0007669"/>
    <property type="project" value="UniProtKB-SubCell"/>
</dbReference>
<proteinExistence type="inferred from homology"/>
<feature type="signal peptide" evidence="5">
    <location>
        <begin position="1"/>
        <end position="25"/>
    </location>
</feature>
<reference evidence="6 7" key="1">
    <citation type="submission" date="2015-04" db="EMBL/GenBank/DDBJ databases">
        <authorList>
            <person name="Syromyatnikov M.Y."/>
            <person name="Popov V.N."/>
        </authorList>
    </citation>
    <scope>NUCLEOTIDE SEQUENCE [LARGE SCALE GENOMIC DNA]</scope>
</reference>
<dbReference type="EMBL" id="CVRI01000004">
    <property type="protein sequence ID" value="CRK87586.1"/>
    <property type="molecule type" value="Genomic_DNA"/>
</dbReference>
<name>A0A1J1HJ47_9DIPT</name>
<keyword evidence="5" id="KW-0732">Signal</keyword>
<evidence type="ECO:0000256" key="2">
    <source>
        <dbReference type="ARBA" id="ARBA00008098"/>
    </source>
</evidence>
<evidence type="ECO:0000256" key="1">
    <source>
        <dbReference type="ARBA" id="ARBA00004613"/>
    </source>
</evidence>
<keyword evidence="7" id="KW-1185">Reference proteome</keyword>
<comment type="subcellular location">
    <subcellularLocation>
        <location evidence="1">Secreted</location>
    </subcellularLocation>
</comment>
<protein>
    <submittedName>
        <fullName evidence="6">CLUMA_CG001383, isoform A</fullName>
    </submittedName>
</protein>
<gene>
    <name evidence="6" type="ORF">CLUMA_CG001383</name>
</gene>
<dbReference type="PANTHER" id="PTHR21066:SF9">
    <property type="entry name" value="ODORANT-BINDING PROTEIN 59A"/>
    <property type="match status" value="1"/>
</dbReference>